<dbReference type="InterPro" id="IPR015422">
    <property type="entry name" value="PyrdxlP-dep_Trfase_small"/>
</dbReference>
<dbReference type="InterPro" id="IPR001085">
    <property type="entry name" value="Ser_HO-MeTrfase"/>
</dbReference>
<dbReference type="CDD" id="cd00378">
    <property type="entry name" value="SHMT"/>
    <property type="match status" value="1"/>
</dbReference>
<dbReference type="Gene3D" id="3.40.640.10">
    <property type="entry name" value="Type I PLP-dependent aspartate aminotransferase-like (Major domain)"/>
    <property type="match status" value="1"/>
</dbReference>
<comment type="subcellular location">
    <subcellularLocation>
        <location evidence="6">Cytoplasm</location>
    </subcellularLocation>
</comment>
<sequence length="498" mass="55097">MELAVMTFLNRYFDQVPEGERSSAAIAYLAAIDHLNEQNPEIADGILKELADQRGTLKMIASENYSSLATQLAMGNLLTDKYSEGFPFHRFYAGCENVDRIEALAVEELKKLFNAEHAYVQPHSGADANLVAFWAILVHRVQNPNVKRLYNKSVDELSTEEYEEIRQLMLNQKMMGLSLDAGGHLTHGFRHNVSAKMMQAVTYGVDPKTEEMDYKAIEEQAMREKPTILIAGYSAYPRLVNFAKMREIADKCGAVFVVDMAHFAGLVAGKVLTGEYDPVPYADIVTSTTHKTLRGPRGGLILCKKEYREVIDKGCPLVLGGPLPHVMAAKAVAFKEANSEAFQNYAKQVVLNAQAFAESLLRKDVRLVTGGTDNHLLVVDVMSSFGLTGRQAEVAMREALMTVNRNAIPNDPNGAWYTSGVRIGTPALTSRGLKENEMREIADLMVDLLKVTQAKVVERTGNLSKAKVSIDATVLERARHEVTRLLSEFPLYPELGAV</sequence>
<feature type="binding site" evidence="6">
    <location>
        <begin position="183"/>
        <end position="185"/>
    </location>
    <ligand>
        <name>(6S)-5,6,7,8-tetrahydrofolate</name>
        <dbReference type="ChEBI" id="CHEBI:57453"/>
    </ligand>
</feature>
<dbReference type="SUPFAM" id="SSF53383">
    <property type="entry name" value="PLP-dependent transferases"/>
    <property type="match status" value="1"/>
</dbReference>
<feature type="site" description="Plays an important role in substrate specificity" evidence="6">
    <location>
        <position position="290"/>
    </location>
</feature>
<evidence type="ECO:0000256" key="5">
    <source>
        <dbReference type="ARBA" id="ARBA00022898"/>
    </source>
</evidence>
<evidence type="ECO:0000256" key="6">
    <source>
        <dbReference type="HAMAP-Rule" id="MF_00051"/>
    </source>
</evidence>
<dbReference type="GO" id="GO:0004372">
    <property type="term" value="F:glycine hydroxymethyltransferase activity"/>
    <property type="evidence" value="ECO:0007669"/>
    <property type="project" value="UniProtKB-EC"/>
</dbReference>
<organism evidence="8 9">
    <name type="scientific">Candidatus Neptunichlamydia vexilliferae</name>
    <dbReference type="NCBI Taxonomy" id="1651774"/>
    <lineage>
        <taxon>Bacteria</taxon>
        <taxon>Pseudomonadati</taxon>
        <taxon>Chlamydiota</taxon>
        <taxon>Chlamydiia</taxon>
        <taxon>Parachlamydiales</taxon>
        <taxon>Simkaniaceae</taxon>
        <taxon>Candidatus Neptunichlamydia</taxon>
    </lineage>
</organism>
<keyword evidence="3 6" id="KW-0554">One-carbon metabolism</keyword>
<reference evidence="8 9" key="1">
    <citation type="submission" date="2020-01" db="EMBL/GenBank/DDBJ databases">
        <title>Draft genome sequence of Cand. Neptunochlamydia vexilliferae K9.</title>
        <authorList>
            <person name="Schulz F."/>
            <person name="Koestlbacher S."/>
            <person name="Wascher F."/>
            <person name="Pizzetti I."/>
            <person name="Horn M."/>
        </authorList>
    </citation>
    <scope>NUCLEOTIDE SEQUENCE [LARGE SCALE GENOMIC DNA]</scope>
    <source>
        <strain evidence="8 9">K9</strain>
    </source>
</reference>
<dbReference type="HAMAP" id="MF_00051">
    <property type="entry name" value="SHMT"/>
    <property type="match status" value="1"/>
</dbReference>
<name>A0ABS0B1M7_9BACT</name>
<keyword evidence="5 6" id="KW-0663">Pyridoxal phosphate</keyword>
<dbReference type="NCBIfam" id="NF000586">
    <property type="entry name" value="PRK00011.1"/>
    <property type="match status" value="1"/>
</dbReference>
<comment type="caution">
    <text evidence="8">The sequence shown here is derived from an EMBL/GenBank/DDBJ whole genome shotgun (WGS) entry which is preliminary data.</text>
</comment>
<feature type="binding site" evidence="6">
    <location>
        <position position="179"/>
    </location>
    <ligand>
        <name>(6S)-5,6,7,8-tetrahydrofolate</name>
        <dbReference type="ChEBI" id="CHEBI:57453"/>
    </ligand>
</feature>
<proteinExistence type="inferred from homology"/>
<dbReference type="InterPro" id="IPR015424">
    <property type="entry name" value="PyrdxlP-dep_Trfase"/>
</dbReference>
<evidence type="ECO:0000256" key="3">
    <source>
        <dbReference type="ARBA" id="ARBA00022563"/>
    </source>
</evidence>
<dbReference type="EMBL" id="JAAEJV010000029">
    <property type="protein sequence ID" value="MBF5059586.1"/>
    <property type="molecule type" value="Genomic_DNA"/>
</dbReference>
<evidence type="ECO:0000313" key="9">
    <source>
        <dbReference type="Proteomes" id="UP001194714"/>
    </source>
</evidence>
<evidence type="ECO:0000256" key="1">
    <source>
        <dbReference type="ARBA" id="ARBA00001933"/>
    </source>
</evidence>
<dbReference type="InterPro" id="IPR039429">
    <property type="entry name" value="SHMT-like_dom"/>
</dbReference>
<feature type="modified residue" description="N6-(pyridoxal phosphate)lysine" evidence="6">
    <location>
        <position position="291"/>
    </location>
</feature>
<evidence type="ECO:0000256" key="4">
    <source>
        <dbReference type="ARBA" id="ARBA00022679"/>
    </source>
</evidence>
<evidence type="ECO:0000259" key="7">
    <source>
        <dbReference type="Pfam" id="PF00464"/>
    </source>
</evidence>
<protein>
    <recommendedName>
        <fullName evidence="6">Serine hydroxymethyltransferase</fullName>
        <shortName evidence="6">SHMT</shortName>
        <shortName evidence="6">Serine methylase</shortName>
        <ecNumber evidence="6">2.1.2.1</ecNumber>
    </recommendedName>
</protein>
<keyword evidence="6" id="KW-0963">Cytoplasm</keyword>
<dbReference type="EC" id="2.1.2.1" evidence="6"/>
<comment type="similarity">
    <text evidence="2 6">Belongs to the SHMT family.</text>
</comment>
<comment type="subunit">
    <text evidence="6">Homodimer.</text>
</comment>
<dbReference type="InterPro" id="IPR015421">
    <property type="entry name" value="PyrdxlP-dep_Trfase_major"/>
</dbReference>
<dbReference type="PANTHER" id="PTHR11680:SF35">
    <property type="entry name" value="SERINE HYDROXYMETHYLTRANSFERASE 1"/>
    <property type="match status" value="1"/>
</dbReference>
<keyword evidence="4 6" id="KW-0808">Transferase</keyword>
<dbReference type="PROSITE" id="PS00096">
    <property type="entry name" value="SHMT"/>
    <property type="match status" value="1"/>
</dbReference>
<dbReference type="Pfam" id="PF00464">
    <property type="entry name" value="SHMT"/>
    <property type="match status" value="2"/>
</dbReference>
<comment type="pathway">
    <text evidence="6">One-carbon metabolism; tetrahydrofolate interconversion.</text>
</comment>
<dbReference type="PANTHER" id="PTHR11680">
    <property type="entry name" value="SERINE HYDROXYMETHYLTRANSFERASE"/>
    <property type="match status" value="1"/>
</dbReference>
<keyword evidence="6" id="KW-0028">Amino-acid biosynthesis</keyword>
<dbReference type="Gene3D" id="3.90.1150.10">
    <property type="entry name" value="Aspartate Aminotransferase, domain 1"/>
    <property type="match status" value="1"/>
</dbReference>
<comment type="function">
    <text evidence="6">Catalyzes the reversible interconversion of serine and glycine with tetrahydrofolate (THF) serving as the one-carbon carrier. This reaction serves as the major source of one-carbon groups required for the biosynthesis of purines, thymidylate, methionine, and other important biomolecules. Also exhibits THF-independent aldolase activity toward beta-hydroxyamino acids, producing glycine and aldehydes, via a retro-aldol mechanism.</text>
</comment>
<dbReference type="Proteomes" id="UP001194714">
    <property type="component" value="Unassembled WGS sequence"/>
</dbReference>
<comment type="cofactor">
    <cofactor evidence="1 6">
        <name>pyridoxal 5'-phosphate</name>
        <dbReference type="ChEBI" id="CHEBI:597326"/>
    </cofactor>
</comment>
<evidence type="ECO:0000313" key="8">
    <source>
        <dbReference type="EMBL" id="MBF5059586.1"/>
    </source>
</evidence>
<dbReference type="PIRSF" id="PIRSF000412">
    <property type="entry name" value="SHMT"/>
    <property type="match status" value="1"/>
</dbReference>
<keyword evidence="9" id="KW-1185">Reference proteome</keyword>
<dbReference type="InterPro" id="IPR019798">
    <property type="entry name" value="Ser_HO-MeTrfase_PLP_BS"/>
</dbReference>
<feature type="domain" description="Serine hydroxymethyltransferase-like" evidence="7">
    <location>
        <begin position="35"/>
        <end position="138"/>
    </location>
</feature>
<comment type="pathway">
    <text evidence="6">Amino-acid biosynthesis; glycine biosynthesis; glycine from L-serine: step 1/1.</text>
</comment>
<comment type="caution">
    <text evidence="6">Lacks conserved residue(s) required for the propagation of feature annotation.</text>
</comment>
<feature type="domain" description="Serine hydroxymethyltransferase-like" evidence="7">
    <location>
        <begin position="170"/>
        <end position="444"/>
    </location>
</feature>
<evidence type="ECO:0000256" key="2">
    <source>
        <dbReference type="ARBA" id="ARBA00006376"/>
    </source>
</evidence>
<dbReference type="InterPro" id="IPR049943">
    <property type="entry name" value="Ser_HO-MeTrfase-like"/>
</dbReference>
<comment type="catalytic activity">
    <reaction evidence="6">
        <text>(6R)-5,10-methylene-5,6,7,8-tetrahydrofolate + glycine + H2O = (6S)-5,6,7,8-tetrahydrofolate + L-serine</text>
        <dbReference type="Rhea" id="RHEA:15481"/>
        <dbReference type="ChEBI" id="CHEBI:15377"/>
        <dbReference type="ChEBI" id="CHEBI:15636"/>
        <dbReference type="ChEBI" id="CHEBI:33384"/>
        <dbReference type="ChEBI" id="CHEBI:57305"/>
        <dbReference type="ChEBI" id="CHEBI:57453"/>
        <dbReference type="EC" id="2.1.2.1"/>
    </reaction>
</comment>
<accession>A0ABS0B1M7</accession>
<gene>
    <name evidence="6" type="primary">glyA</name>
    <name evidence="8" type="ORF">NEPTK9_001102</name>
</gene>
<dbReference type="NCBIfam" id="NF010094">
    <property type="entry name" value="PRK13580.1"/>
    <property type="match status" value="1"/>
</dbReference>